<evidence type="ECO:0000256" key="1">
    <source>
        <dbReference type="SAM" id="MobiDB-lite"/>
    </source>
</evidence>
<organism evidence="2">
    <name type="scientific">Ajellomyces dermatitidis (strain ATCC 18188 / CBS 674.68)</name>
    <name type="common">Blastomyces dermatitidis</name>
    <dbReference type="NCBI Taxonomy" id="653446"/>
    <lineage>
        <taxon>Eukaryota</taxon>
        <taxon>Fungi</taxon>
        <taxon>Dikarya</taxon>
        <taxon>Ascomycota</taxon>
        <taxon>Pezizomycotina</taxon>
        <taxon>Eurotiomycetes</taxon>
        <taxon>Eurotiomycetidae</taxon>
        <taxon>Onygenales</taxon>
        <taxon>Ajellomycetaceae</taxon>
        <taxon>Blastomyces</taxon>
    </lineage>
</organism>
<dbReference type="EMBL" id="GG749435">
    <property type="protein sequence ID" value="EGE82549.2"/>
    <property type="molecule type" value="Genomic_DNA"/>
</dbReference>
<accession>F2TH36</accession>
<evidence type="ECO:0000313" key="2">
    <source>
        <dbReference type="EMBL" id="EGE82549.2"/>
    </source>
</evidence>
<dbReference type="HOGENOM" id="CLU_1271982_0_0_1"/>
<gene>
    <name evidence="2" type="ORF">BDDG_05493</name>
</gene>
<proteinExistence type="predicted"/>
<sequence length="81" mass="8235">MMMLVTRPKGQGPRAKGQGARGQPLKPSSLVSQSEPVGKGGSRKGKGGEGGSSAALASPSRHSVFAAPPLCLRQELLALIN</sequence>
<dbReference type="AlphaFoldDB" id="F2TH36"/>
<name>F2TH36_AJEDA</name>
<protein>
    <submittedName>
        <fullName evidence="2">Uncharacterized protein</fullName>
    </submittedName>
</protein>
<feature type="region of interest" description="Disordered" evidence="1">
    <location>
        <begin position="1"/>
        <end position="60"/>
    </location>
</feature>
<reference evidence="2" key="1">
    <citation type="submission" date="2010-03" db="EMBL/GenBank/DDBJ databases">
        <title>Annotation of Blastomyces dermatitidis strain ATCC 18188.</title>
        <authorList>
            <consortium name="The Broad Institute Genome Sequencing Platform"/>
            <consortium name="Broad Institute Genome Sequencing Center for Infectious Disease."/>
            <person name="Cuomo C."/>
            <person name="Klein B."/>
            <person name="Sullivan T."/>
            <person name="Heitman J."/>
            <person name="Young S."/>
            <person name="Zeng Q."/>
            <person name="Gargeya S."/>
            <person name="Alvarado L."/>
            <person name="Berlin A.M."/>
            <person name="Chapman S.B."/>
            <person name="Chen Z."/>
            <person name="Freedman E."/>
            <person name="Gellesch M."/>
            <person name="Goldberg J."/>
            <person name="Griggs A."/>
            <person name="Gujja S."/>
            <person name="Heilman E."/>
            <person name="Heiman D."/>
            <person name="Howarth C."/>
            <person name="Mehta T."/>
            <person name="Neiman D."/>
            <person name="Pearson M."/>
            <person name="Roberts A."/>
            <person name="Saif S."/>
            <person name="Shea T."/>
            <person name="Shenoy N."/>
            <person name="Sisk P."/>
            <person name="Stolte C."/>
            <person name="Sykes S."/>
            <person name="White J."/>
            <person name="Yandava C."/>
            <person name="Haas B."/>
            <person name="Nusbaum C."/>
            <person name="Birren B."/>
        </authorList>
    </citation>
    <scope>NUCLEOTIDE SEQUENCE [LARGE SCALE GENOMIC DNA]</scope>
    <source>
        <strain evidence="2">ATCC 18188</strain>
    </source>
</reference>
<dbReference type="Proteomes" id="UP000007802">
    <property type="component" value="Unassembled WGS sequence"/>
</dbReference>